<feature type="transmembrane region" description="Helical" evidence="2">
    <location>
        <begin position="107"/>
        <end position="127"/>
    </location>
</feature>
<keyword evidence="4" id="KW-1185">Reference proteome</keyword>
<name>A0A4U0SW29_9ACTN</name>
<keyword evidence="2" id="KW-0472">Membrane</keyword>
<feature type="transmembrane region" description="Helical" evidence="2">
    <location>
        <begin position="53"/>
        <end position="71"/>
    </location>
</feature>
<keyword evidence="2" id="KW-1133">Transmembrane helix</keyword>
<accession>A0A4U0SW29</accession>
<dbReference type="Proteomes" id="UP000305778">
    <property type="component" value="Unassembled WGS sequence"/>
</dbReference>
<feature type="transmembrane region" description="Helical" evidence="2">
    <location>
        <begin position="77"/>
        <end position="95"/>
    </location>
</feature>
<dbReference type="EMBL" id="SUMC01000002">
    <property type="protein sequence ID" value="TKA12861.1"/>
    <property type="molecule type" value="Genomic_DNA"/>
</dbReference>
<comment type="caution">
    <text evidence="3">The sequence shown here is derived from an EMBL/GenBank/DDBJ whole genome shotgun (WGS) entry which is preliminary data.</text>
</comment>
<dbReference type="RefSeq" id="WP_136721737.1">
    <property type="nucleotide sequence ID" value="NZ_SUMC01000002.1"/>
</dbReference>
<gene>
    <name evidence="3" type="ORF">FCI23_02325</name>
</gene>
<organism evidence="3 4">
    <name type="scientific">Actinacidiphila oryziradicis</name>
    <dbReference type="NCBI Taxonomy" id="2571141"/>
    <lineage>
        <taxon>Bacteria</taxon>
        <taxon>Bacillati</taxon>
        <taxon>Actinomycetota</taxon>
        <taxon>Actinomycetes</taxon>
        <taxon>Kitasatosporales</taxon>
        <taxon>Streptomycetaceae</taxon>
        <taxon>Actinacidiphila</taxon>
    </lineage>
</organism>
<feature type="compositionally biased region" description="Basic residues" evidence="1">
    <location>
        <begin position="11"/>
        <end position="24"/>
    </location>
</feature>
<evidence type="ECO:0000256" key="2">
    <source>
        <dbReference type="SAM" id="Phobius"/>
    </source>
</evidence>
<dbReference type="InterPro" id="IPR021385">
    <property type="entry name" value="DUF3017"/>
</dbReference>
<evidence type="ECO:0000313" key="3">
    <source>
        <dbReference type="EMBL" id="TKA12861.1"/>
    </source>
</evidence>
<keyword evidence="2" id="KW-0812">Transmembrane</keyword>
<feature type="region of interest" description="Disordered" evidence="1">
    <location>
        <begin position="1"/>
        <end position="45"/>
    </location>
</feature>
<evidence type="ECO:0000256" key="1">
    <source>
        <dbReference type="SAM" id="MobiDB-lite"/>
    </source>
</evidence>
<dbReference type="OrthoDB" id="5192929at2"/>
<protein>
    <submittedName>
        <fullName evidence="3">DUF3017 domain-containing protein</fullName>
    </submittedName>
</protein>
<evidence type="ECO:0000313" key="4">
    <source>
        <dbReference type="Proteomes" id="UP000305778"/>
    </source>
</evidence>
<dbReference type="Pfam" id="PF11222">
    <property type="entry name" value="DUF3017"/>
    <property type="match status" value="1"/>
</dbReference>
<proteinExistence type="predicted"/>
<dbReference type="AlphaFoldDB" id="A0A4U0SW29"/>
<sequence length="147" mass="15587">MRGATAPNGSRPKHGTRPKARTRRFPSITRTTARPEGGGRAAARDAPAPYRQWPILVVLGGVVIGLVITAADVYRAGIVLIGVSLLVGAGLRWLVPSVGMLAVRSRFTDVITYGALGAAIALLALMAQPNPIVEIPFLAHVMRFTVR</sequence>
<reference evidence="3 4" key="1">
    <citation type="submission" date="2019-04" db="EMBL/GenBank/DDBJ databases">
        <title>Streptomyces oryziradicis sp. nov., a novel actinomycete isolated from rhizosphere soil of rice (Oryza sativa L.).</title>
        <authorList>
            <person name="Li C."/>
        </authorList>
    </citation>
    <scope>NUCLEOTIDE SEQUENCE [LARGE SCALE GENOMIC DNA]</scope>
    <source>
        <strain evidence="3 4">NEAU-C40</strain>
    </source>
</reference>